<dbReference type="AlphaFoldDB" id="A0A2S8AF72"/>
<dbReference type="EMBL" id="PSZM01000024">
    <property type="protein sequence ID" value="PQL94288.1"/>
    <property type="molecule type" value="Genomic_DNA"/>
</dbReference>
<name>A0A2S8AF72_9FLAO</name>
<evidence type="ECO:0000313" key="2">
    <source>
        <dbReference type="EMBL" id="PQL94288.1"/>
    </source>
</evidence>
<evidence type="ECO:0008006" key="4">
    <source>
        <dbReference type="Google" id="ProtNLM"/>
    </source>
</evidence>
<comment type="caution">
    <text evidence="2">The sequence shown here is derived from an EMBL/GenBank/DDBJ whole genome shotgun (WGS) entry which is preliminary data.</text>
</comment>
<proteinExistence type="inferred from homology"/>
<dbReference type="PANTHER" id="PTHR35024:SF4">
    <property type="entry name" value="POLYMER-FORMING CYTOSKELETAL PROTEIN"/>
    <property type="match status" value="1"/>
</dbReference>
<dbReference type="InterPro" id="IPR007607">
    <property type="entry name" value="BacA/B"/>
</dbReference>
<organism evidence="2 3">
    <name type="scientific">Apibacter adventoris</name>
    <dbReference type="NCBI Taxonomy" id="1679466"/>
    <lineage>
        <taxon>Bacteria</taxon>
        <taxon>Pseudomonadati</taxon>
        <taxon>Bacteroidota</taxon>
        <taxon>Flavobacteriia</taxon>
        <taxon>Flavobacteriales</taxon>
        <taxon>Weeksellaceae</taxon>
        <taxon>Apibacter</taxon>
    </lineage>
</organism>
<dbReference type="Proteomes" id="UP000238042">
    <property type="component" value="Unassembled WGS sequence"/>
</dbReference>
<accession>A0A2S8AF72</accession>
<gene>
    <name evidence="2" type="ORF">C4S77_03785</name>
</gene>
<dbReference type="OrthoDB" id="5432602at2"/>
<dbReference type="RefSeq" id="WP_105246180.1">
    <property type="nucleotide sequence ID" value="NZ_PSZM01000024.1"/>
</dbReference>
<reference evidence="2 3" key="1">
    <citation type="submission" date="2018-02" db="EMBL/GenBank/DDBJ databases">
        <title>Genome sequences of Apibacter spp., gut symbionts of Asian honey bees.</title>
        <authorList>
            <person name="Kwong W.K."/>
            <person name="Steele M.I."/>
            <person name="Moran N.A."/>
        </authorList>
    </citation>
    <scope>NUCLEOTIDE SEQUENCE [LARGE SCALE GENOMIC DNA]</scope>
    <source>
        <strain evidence="3">wkB301</strain>
    </source>
</reference>
<keyword evidence="3" id="KW-1185">Reference proteome</keyword>
<sequence length="133" mass="14296">MFASKKNDSSKSIPENITTIIAEHCSIDGSIECKDYVRIDGHVLGNVVNKEGGVILGKTGMVKGDIKAKELIVFGIVEGNIHVDNLSLKESGTILGNMELKNFTVENGAVYKGTVSMDTSISDSIPQNQKNKN</sequence>
<evidence type="ECO:0000256" key="1">
    <source>
        <dbReference type="ARBA" id="ARBA00044755"/>
    </source>
</evidence>
<comment type="similarity">
    <text evidence="1">Belongs to the bactofilin family.</text>
</comment>
<evidence type="ECO:0000313" key="3">
    <source>
        <dbReference type="Proteomes" id="UP000238042"/>
    </source>
</evidence>
<dbReference type="PANTHER" id="PTHR35024">
    <property type="entry name" value="HYPOTHETICAL CYTOSOLIC PROTEIN"/>
    <property type="match status" value="1"/>
</dbReference>
<dbReference type="Pfam" id="PF04519">
    <property type="entry name" value="Bactofilin"/>
    <property type="match status" value="1"/>
</dbReference>
<protein>
    <recommendedName>
        <fullName evidence="4">Polymer-forming cytoskeletal protein</fullName>
    </recommendedName>
</protein>